<dbReference type="PANTHER" id="PTHR38834">
    <property type="entry name" value="PERIPLASMIC SUBSTRATE BINDING PROTEIN FAMILY 3"/>
    <property type="match status" value="1"/>
</dbReference>
<dbReference type="SMART" id="SM01049">
    <property type="entry name" value="Cache_2"/>
    <property type="match status" value="1"/>
</dbReference>
<evidence type="ECO:0000256" key="5">
    <source>
        <dbReference type="ARBA" id="ARBA00023136"/>
    </source>
</evidence>
<proteinExistence type="predicted"/>
<gene>
    <name evidence="7" type="ORF">DLD82_16855</name>
</gene>
<dbReference type="InterPro" id="IPR001638">
    <property type="entry name" value="Solute-binding_3/MltF_N"/>
</dbReference>
<sequence length="639" mass="71891">MSIKYLLISAICIIFLLFSGSLVLADDTRDIFKNLNFVTEEFPPFNYIENGTASGLMVDMITSISRKAGYELPRASITFLPWSDAYQTALKEPGTVIFSIAKTPEREELFSWVGPVISSDIALYSSRSRNITIDTPDELTNYTVGAVIDDVAIDYLVEAGVQKDAVVTGKDPHTLLTYLDDGTIDLFAYGDIAAEYHIRNITGKSGFYKIVTRIGTYPVYIGFNRGTSPDVVNAFRMAFEELNKTPVDGELSETEKILSSWLPEKYLKNLEYLTEGYYPYTFLEDGIPRGITVDILKDIFSRYNIDVPDDHFTFGTWEDVYQKTLTENNTMLCILARSPEREELFRWAGPVDKMSNVIFCNRDKVDQLQNLSPAEMKIGAIRDDIATTALINAGGTDIVYESEPQELINMLQKNEIDGWAYASMPGKQLIQKYAADPDSIVPVHHLATYDYYYAFNLNTPAPIVQAFQDMLDIIRTDKDQTGVSMYDYILYRYVEPVNSESTITAEEVKELVNQTAADLARDAPGTIKNINAGLPPYRNEERPDLYVFAYDTDVTMVAHADNIRMVGANYHNKTDVAGKPFRDLMVEGALANGSGWEDYVYSNPVESGLFWKTTRYQLAVGSDGKKYVVCSGMFRNKSE</sequence>
<keyword evidence="4" id="KW-1133">Transmembrane helix</keyword>
<evidence type="ECO:0000313" key="7">
    <source>
        <dbReference type="EMBL" id="PWR69882.1"/>
    </source>
</evidence>
<dbReference type="Pfam" id="PF17200">
    <property type="entry name" value="sCache_2"/>
    <property type="match status" value="1"/>
</dbReference>
<dbReference type="Proteomes" id="UP000245934">
    <property type="component" value="Unassembled WGS sequence"/>
</dbReference>
<evidence type="ECO:0000256" key="4">
    <source>
        <dbReference type="ARBA" id="ARBA00022989"/>
    </source>
</evidence>
<dbReference type="GeneID" id="97608378"/>
<dbReference type="GO" id="GO:0005886">
    <property type="term" value="C:plasma membrane"/>
    <property type="evidence" value="ECO:0007669"/>
    <property type="project" value="UniProtKB-SubCell"/>
</dbReference>
<keyword evidence="5" id="KW-0472">Membrane</keyword>
<dbReference type="RefSeq" id="WP_109942301.1">
    <property type="nucleotide sequence ID" value="NZ_CP176366.1"/>
</dbReference>
<evidence type="ECO:0000313" key="8">
    <source>
        <dbReference type="Proteomes" id="UP000245934"/>
    </source>
</evidence>
<reference evidence="7 8" key="1">
    <citation type="submission" date="2018-05" db="EMBL/GenBank/DDBJ databases">
        <title>Draft genome of Methanospirillum stamsii Pt1.</title>
        <authorList>
            <person name="Dueholm M.S."/>
            <person name="Nielsen P.H."/>
            <person name="Bakmann L.F."/>
            <person name="Otzen D.E."/>
        </authorList>
    </citation>
    <scope>NUCLEOTIDE SEQUENCE [LARGE SCALE GENOMIC DNA]</scope>
    <source>
        <strain evidence="7 8">Pt1</strain>
    </source>
</reference>
<accession>A0A2V2MP41</accession>
<dbReference type="Gene3D" id="3.30.450.20">
    <property type="entry name" value="PAS domain"/>
    <property type="match status" value="1"/>
</dbReference>
<evidence type="ECO:0000256" key="2">
    <source>
        <dbReference type="ARBA" id="ARBA00022475"/>
    </source>
</evidence>
<dbReference type="AlphaFoldDB" id="A0A2V2MP41"/>
<dbReference type="OrthoDB" id="134664at2157"/>
<dbReference type="EMBL" id="QGMZ01000051">
    <property type="protein sequence ID" value="PWR69882.1"/>
    <property type="molecule type" value="Genomic_DNA"/>
</dbReference>
<organism evidence="7 8">
    <name type="scientific">Methanospirillum stamsii</name>
    <dbReference type="NCBI Taxonomy" id="1277351"/>
    <lineage>
        <taxon>Archaea</taxon>
        <taxon>Methanobacteriati</taxon>
        <taxon>Methanobacteriota</taxon>
        <taxon>Stenosarchaea group</taxon>
        <taxon>Methanomicrobia</taxon>
        <taxon>Methanomicrobiales</taxon>
        <taxon>Methanospirillaceae</taxon>
        <taxon>Methanospirillum</taxon>
    </lineage>
</organism>
<comment type="caution">
    <text evidence="7">The sequence shown here is derived from an EMBL/GenBank/DDBJ whole genome shotgun (WGS) entry which is preliminary data.</text>
</comment>
<feature type="domain" description="Single Cache" evidence="6">
    <location>
        <begin position="500"/>
        <end position="583"/>
    </location>
</feature>
<dbReference type="SUPFAM" id="SSF53850">
    <property type="entry name" value="Periplasmic binding protein-like II"/>
    <property type="match status" value="2"/>
</dbReference>
<evidence type="ECO:0000256" key="1">
    <source>
        <dbReference type="ARBA" id="ARBA00004651"/>
    </source>
</evidence>
<dbReference type="Gene3D" id="3.40.190.10">
    <property type="entry name" value="Periplasmic binding protein-like II"/>
    <property type="match status" value="4"/>
</dbReference>
<name>A0A2V2MP41_9EURY</name>
<evidence type="ECO:0000256" key="3">
    <source>
        <dbReference type="ARBA" id="ARBA00022692"/>
    </source>
</evidence>
<comment type="subcellular location">
    <subcellularLocation>
        <location evidence="1">Cell membrane</location>
        <topology evidence="1">Multi-pass membrane protein</topology>
    </subcellularLocation>
</comment>
<dbReference type="InterPro" id="IPR033480">
    <property type="entry name" value="sCache_2"/>
</dbReference>
<keyword evidence="8" id="KW-1185">Reference proteome</keyword>
<dbReference type="Pfam" id="PF00497">
    <property type="entry name" value="SBP_bac_3"/>
    <property type="match status" value="1"/>
</dbReference>
<keyword evidence="2" id="KW-1003">Cell membrane</keyword>
<keyword evidence="3" id="KW-0812">Transmembrane</keyword>
<protein>
    <submittedName>
        <fullName evidence="7">ABC transporter substrate-binding protein</fullName>
    </submittedName>
</protein>
<dbReference type="PANTHER" id="PTHR38834:SF3">
    <property type="entry name" value="SOLUTE-BINDING PROTEIN FAMILY 3_N-TERMINAL DOMAIN-CONTAINING PROTEIN"/>
    <property type="match status" value="1"/>
</dbReference>
<evidence type="ECO:0000259" key="6">
    <source>
        <dbReference type="SMART" id="SM01049"/>
    </source>
</evidence>